<dbReference type="PANTHER" id="PTHR45676:SF122">
    <property type="entry name" value="OS01G0823800 PROTEIN"/>
    <property type="match status" value="1"/>
</dbReference>
<dbReference type="OrthoDB" id="8062037at2759"/>
<sequence length="193" mass="21058">MDEAIMEIAAPENKIQFCSGLVVLYFAGVSTYARISELTSDPELELLTYEPFACSAIHNRRDDEQQHTRFMFCAICCMIFDDDSELTEPVYYAAGGGENRRWLLNSEVVIDVVPPAAAGDAGESATEATRSDEALCAICIGRLADGGKKCWRLRPCGHVYHAECVGLWLRRETTCPLCRAAVVNVVGAVTAAA</sequence>
<dbReference type="SMART" id="SM00184">
    <property type="entry name" value="RING"/>
    <property type="match status" value="1"/>
</dbReference>
<dbReference type="AlphaFoldDB" id="A0A8J5VRQ4"/>
<organism evidence="3 4">
    <name type="scientific">Zizania palustris</name>
    <name type="common">Northern wild rice</name>
    <dbReference type="NCBI Taxonomy" id="103762"/>
    <lineage>
        <taxon>Eukaryota</taxon>
        <taxon>Viridiplantae</taxon>
        <taxon>Streptophyta</taxon>
        <taxon>Embryophyta</taxon>
        <taxon>Tracheophyta</taxon>
        <taxon>Spermatophyta</taxon>
        <taxon>Magnoliopsida</taxon>
        <taxon>Liliopsida</taxon>
        <taxon>Poales</taxon>
        <taxon>Poaceae</taxon>
        <taxon>BOP clade</taxon>
        <taxon>Oryzoideae</taxon>
        <taxon>Oryzeae</taxon>
        <taxon>Zizaniinae</taxon>
        <taxon>Zizania</taxon>
    </lineage>
</organism>
<keyword evidence="1" id="KW-0863">Zinc-finger</keyword>
<gene>
    <name evidence="3" type="ORF">GUJ93_ZPchr0007g5472</name>
</gene>
<keyword evidence="1" id="KW-0479">Metal-binding</keyword>
<evidence type="ECO:0000313" key="3">
    <source>
        <dbReference type="EMBL" id="KAG8078330.1"/>
    </source>
</evidence>
<dbReference type="Proteomes" id="UP000729402">
    <property type="component" value="Unassembled WGS sequence"/>
</dbReference>
<accession>A0A8J5VRQ4</accession>
<dbReference type="PANTHER" id="PTHR45676">
    <property type="entry name" value="RING-H2 FINGER PROTEIN ATL51-RELATED"/>
    <property type="match status" value="1"/>
</dbReference>
<dbReference type="EMBL" id="JAAALK010000282">
    <property type="protein sequence ID" value="KAG8078330.1"/>
    <property type="molecule type" value="Genomic_DNA"/>
</dbReference>
<keyword evidence="4" id="KW-1185">Reference proteome</keyword>
<dbReference type="Pfam" id="PF13639">
    <property type="entry name" value="zf-RING_2"/>
    <property type="match status" value="1"/>
</dbReference>
<dbReference type="PROSITE" id="PS50089">
    <property type="entry name" value="ZF_RING_2"/>
    <property type="match status" value="1"/>
</dbReference>
<evidence type="ECO:0000313" key="4">
    <source>
        <dbReference type="Proteomes" id="UP000729402"/>
    </source>
</evidence>
<dbReference type="GO" id="GO:0008270">
    <property type="term" value="F:zinc ion binding"/>
    <property type="evidence" value="ECO:0007669"/>
    <property type="project" value="UniProtKB-KW"/>
</dbReference>
<dbReference type="InterPro" id="IPR001841">
    <property type="entry name" value="Znf_RING"/>
</dbReference>
<evidence type="ECO:0000259" key="2">
    <source>
        <dbReference type="PROSITE" id="PS50089"/>
    </source>
</evidence>
<keyword evidence="1" id="KW-0862">Zinc</keyword>
<feature type="domain" description="RING-type" evidence="2">
    <location>
        <begin position="136"/>
        <end position="179"/>
    </location>
</feature>
<name>A0A8J5VRQ4_ZIZPA</name>
<reference evidence="3" key="2">
    <citation type="submission" date="2021-02" db="EMBL/GenBank/DDBJ databases">
        <authorList>
            <person name="Kimball J.A."/>
            <person name="Haas M.W."/>
            <person name="Macchietto M."/>
            <person name="Kono T."/>
            <person name="Duquette J."/>
            <person name="Shao M."/>
        </authorList>
    </citation>
    <scope>NUCLEOTIDE SEQUENCE</scope>
    <source>
        <tissue evidence="3">Fresh leaf tissue</tissue>
    </source>
</reference>
<dbReference type="GO" id="GO:0016567">
    <property type="term" value="P:protein ubiquitination"/>
    <property type="evidence" value="ECO:0007669"/>
    <property type="project" value="UniProtKB-UniPathway"/>
</dbReference>
<protein>
    <recommendedName>
        <fullName evidence="2">RING-type domain-containing protein</fullName>
    </recommendedName>
</protein>
<proteinExistence type="predicted"/>
<reference evidence="3" key="1">
    <citation type="journal article" date="2021" name="bioRxiv">
        <title>Whole Genome Assembly and Annotation of Northern Wild Rice, Zizania palustris L., Supports a Whole Genome Duplication in the Zizania Genus.</title>
        <authorList>
            <person name="Haas M."/>
            <person name="Kono T."/>
            <person name="Macchietto M."/>
            <person name="Millas R."/>
            <person name="McGilp L."/>
            <person name="Shao M."/>
            <person name="Duquette J."/>
            <person name="Hirsch C.N."/>
            <person name="Kimball J."/>
        </authorList>
    </citation>
    <scope>NUCLEOTIDE SEQUENCE</scope>
    <source>
        <tissue evidence="3">Fresh leaf tissue</tissue>
    </source>
</reference>
<evidence type="ECO:0000256" key="1">
    <source>
        <dbReference type="PROSITE-ProRule" id="PRU00175"/>
    </source>
</evidence>
<comment type="caution">
    <text evidence="3">The sequence shown here is derived from an EMBL/GenBank/DDBJ whole genome shotgun (WGS) entry which is preliminary data.</text>
</comment>
<dbReference type="UniPathway" id="UPA00143"/>